<evidence type="ECO:0000259" key="8">
    <source>
        <dbReference type="PROSITE" id="PS50125"/>
    </source>
</evidence>
<proteinExistence type="inferred from homology"/>
<dbReference type="GO" id="GO:0004016">
    <property type="term" value="F:adenylate cyclase activity"/>
    <property type="evidence" value="ECO:0007669"/>
    <property type="project" value="TreeGrafter"/>
</dbReference>
<evidence type="ECO:0000313" key="11">
    <source>
        <dbReference type="Proteomes" id="UP000241890"/>
    </source>
</evidence>
<dbReference type="EMBL" id="BEYU01000019">
    <property type="protein sequence ID" value="GBG26248.1"/>
    <property type="molecule type" value="Genomic_DNA"/>
</dbReference>
<feature type="binding site" evidence="4">
    <location>
        <position position="2441"/>
    </location>
    <ligand>
        <name>Zn(2+)</name>
        <dbReference type="ChEBI" id="CHEBI:29105"/>
        <label>1</label>
    </ligand>
</feature>
<feature type="region of interest" description="Disordered" evidence="6">
    <location>
        <begin position="1648"/>
        <end position="1672"/>
    </location>
</feature>
<keyword evidence="2" id="KW-0067">ATP-binding</keyword>
<comment type="similarity">
    <text evidence="5">Belongs to the cyclic nucleotide phosphodiesterase family.</text>
</comment>
<dbReference type="GO" id="GO:0004114">
    <property type="term" value="F:3',5'-cyclic-nucleotide phosphodiesterase activity"/>
    <property type="evidence" value="ECO:0007669"/>
    <property type="project" value="InterPro"/>
</dbReference>
<evidence type="ECO:0000259" key="7">
    <source>
        <dbReference type="PROSITE" id="PS50003"/>
    </source>
</evidence>
<dbReference type="CDD" id="cd00821">
    <property type="entry name" value="PH"/>
    <property type="match status" value="1"/>
</dbReference>
<dbReference type="InterPro" id="IPR001849">
    <property type="entry name" value="PH_domain"/>
</dbReference>
<dbReference type="PROSITE" id="PS00126">
    <property type="entry name" value="PDEASE_I_1"/>
    <property type="match status" value="1"/>
</dbReference>
<feature type="domain" description="PDEase" evidence="9">
    <location>
        <begin position="2207"/>
        <end position="2535"/>
    </location>
</feature>
<feature type="compositionally biased region" description="Polar residues" evidence="6">
    <location>
        <begin position="1859"/>
        <end position="1873"/>
    </location>
</feature>
<feature type="compositionally biased region" description="Polar residues" evidence="6">
    <location>
        <begin position="672"/>
        <end position="684"/>
    </location>
</feature>
<gene>
    <name evidence="10" type="ORF">FCC1311_024692</name>
</gene>
<dbReference type="InParanoid" id="A0A2R5G8Z7"/>
<dbReference type="PROSITE" id="PS50003">
    <property type="entry name" value="PH_DOMAIN"/>
    <property type="match status" value="1"/>
</dbReference>
<dbReference type="InterPro" id="IPR001054">
    <property type="entry name" value="A/G_cyclase"/>
</dbReference>
<dbReference type="PROSITE" id="PS50125">
    <property type="entry name" value="GUANYLATE_CYCLASE_2"/>
    <property type="match status" value="2"/>
</dbReference>
<feature type="region of interest" description="Disordered" evidence="6">
    <location>
        <begin position="1848"/>
        <end position="1929"/>
    </location>
</feature>
<evidence type="ECO:0000256" key="6">
    <source>
        <dbReference type="SAM" id="MobiDB-lite"/>
    </source>
</evidence>
<feature type="region of interest" description="Disordered" evidence="6">
    <location>
        <begin position="587"/>
        <end position="656"/>
    </location>
</feature>
<feature type="compositionally biased region" description="Low complexity" evidence="6">
    <location>
        <begin position="621"/>
        <end position="656"/>
    </location>
</feature>
<evidence type="ECO:0000313" key="10">
    <source>
        <dbReference type="EMBL" id="GBG26248.1"/>
    </source>
</evidence>
<feature type="binding site" evidence="4">
    <location>
        <position position="2327"/>
    </location>
    <ligand>
        <name>Zn(2+)</name>
        <dbReference type="ChEBI" id="CHEBI:29105"/>
        <label>1</label>
    </ligand>
</feature>
<keyword evidence="1" id="KW-0547">Nucleotide-binding</keyword>
<dbReference type="PRINTS" id="PR00387">
    <property type="entry name" value="PDIESTERASE1"/>
</dbReference>
<protein>
    <recommendedName>
        <fullName evidence="5">Phosphodiesterase</fullName>
        <ecNumber evidence="5">3.1.4.-</ecNumber>
    </recommendedName>
</protein>
<feature type="region of interest" description="Disordered" evidence="6">
    <location>
        <begin position="668"/>
        <end position="688"/>
    </location>
</feature>
<feature type="active site" description="Proton donor" evidence="3">
    <location>
        <position position="2286"/>
    </location>
</feature>
<dbReference type="PROSITE" id="PS51845">
    <property type="entry name" value="PDEASE_I_2"/>
    <property type="match status" value="1"/>
</dbReference>
<dbReference type="InterPro" id="IPR023088">
    <property type="entry name" value="PDEase"/>
</dbReference>
<feature type="region of interest" description="Disordered" evidence="6">
    <location>
        <begin position="2576"/>
        <end position="2615"/>
    </location>
</feature>
<dbReference type="EC" id="3.1.4.-" evidence="5"/>
<dbReference type="SMART" id="SM00471">
    <property type="entry name" value="HDc"/>
    <property type="match status" value="1"/>
</dbReference>
<dbReference type="SUPFAM" id="SSF52540">
    <property type="entry name" value="P-loop containing nucleoside triphosphate hydrolases"/>
    <property type="match status" value="1"/>
</dbReference>
<dbReference type="PANTHER" id="PTHR16305:SF28">
    <property type="entry name" value="GUANYLATE CYCLASE DOMAIN-CONTAINING PROTEIN"/>
    <property type="match status" value="1"/>
</dbReference>
<accession>A0A2R5G8Z7</accession>
<keyword evidence="4 5" id="KW-0479">Metal-binding</keyword>
<evidence type="ECO:0000256" key="2">
    <source>
        <dbReference type="ARBA" id="ARBA00022840"/>
    </source>
</evidence>
<organism evidence="10 11">
    <name type="scientific">Hondaea fermentalgiana</name>
    <dbReference type="NCBI Taxonomy" id="2315210"/>
    <lineage>
        <taxon>Eukaryota</taxon>
        <taxon>Sar</taxon>
        <taxon>Stramenopiles</taxon>
        <taxon>Bigyra</taxon>
        <taxon>Labyrinthulomycetes</taxon>
        <taxon>Thraustochytrida</taxon>
        <taxon>Thraustochytriidae</taxon>
        <taxon>Hondaea</taxon>
    </lineage>
</organism>
<keyword evidence="5" id="KW-0378">Hydrolase</keyword>
<dbReference type="SUPFAM" id="SSF55073">
    <property type="entry name" value="Nucleotide cyclase"/>
    <property type="match status" value="2"/>
</dbReference>
<dbReference type="GO" id="GO:0035556">
    <property type="term" value="P:intracellular signal transduction"/>
    <property type="evidence" value="ECO:0007669"/>
    <property type="project" value="InterPro"/>
</dbReference>
<dbReference type="PANTHER" id="PTHR16305">
    <property type="entry name" value="TESTICULAR SOLUBLE ADENYLYL CYCLASE"/>
    <property type="match status" value="1"/>
</dbReference>
<keyword evidence="11" id="KW-1185">Reference proteome</keyword>
<dbReference type="GO" id="GO:0009190">
    <property type="term" value="P:cyclic nucleotide biosynthetic process"/>
    <property type="evidence" value="ECO:0007669"/>
    <property type="project" value="InterPro"/>
</dbReference>
<dbReference type="Gene3D" id="1.10.1300.10">
    <property type="entry name" value="3'5'-cyclic nucleotide phosphodiesterase, catalytic domain"/>
    <property type="match status" value="1"/>
</dbReference>
<comment type="caution">
    <text evidence="10">The sequence shown here is derived from an EMBL/GenBank/DDBJ whole genome shotgun (WGS) entry which is preliminary data.</text>
</comment>
<feature type="binding site" evidence="4">
    <location>
        <position position="2326"/>
    </location>
    <ligand>
        <name>Zn(2+)</name>
        <dbReference type="ChEBI" id="CHEBI:29105"/>
        <label>1</label>
    </ligand>
</feature>
<dbReference type="SUPFAM" id="SSF109604">
    <property type="entry name" value="HD-domain/PDEase-like"/>
    <property type="match status" value="1"/>
</dbReference>
<dbReference type="OrthoDB" id="194468at2759"/>
<evidence type="ECO:0000256" key="1">
    <source>
        <dbReference type="ARBA" id="ARBA00022741"/>
    </source>
</evidence>
<dbReference type="CDD" id="cd00077">
    <property type="entry name" value="HDc"/>
    <property type="match status" value="1"/>
</dbReference>
<dbReference type="Gene3D" id="2.30.29.30">
    <property type="entry name" value="Pleckstrin-homology domain (PH domain)/Phosphotyrosine-binding domain (PTB)"/>
    <property type="match status" value="1"/>
</dbReference>
<dbReference type="InterPro" id="IPR027417">
    <property type="entry name" value="P-loop_NTPase"/>
</dbReference>
<dbReference type="SUPFAM" id="SSF50729">
    <property type="entry name" value="PH domain-like"/>
    <property type="match status" value="1"/>
</dbReference>
<dbReference type="GO" id="GO:0005737">
    <property type="term" value="C:cytoplasm"/>
    <property type="evidence" value="ECO:0007669"/>
    <property type="project" value="TreeGrafter"/>
</dbReference>
<evidence type="ECO:0000256" key="4">
    <source>
        <dbReference type="PIRSR" id="PIRSR623088-3"/>
    </source>
</evidence>
<name>A0A2R5G8Z7_9STRA</name>
<dbReference type="GO" id="GO:0005524">
    <property type="term" value="F:ATP binding"/>
    <property type="evidence" value="ECO:0007669"/>
    <property type="project" value="UniProtKB-KW"/>
</dbReference>
<dbReference type="InterPro" id="IPR023174">
    <property type="entry name" value="PDEase_CS"/>
</dbReference>
<dbReference type="Pfam" id="PF00169">
    <property type="entry name" value="PH"/>
    <property type="match status" value="1"/>
</dbReference>
<feature type="domain" description="Guanylate cyclase" evidence="8">
    <location>
        <begin position="46"/>
        <end position="187"/>
    </location>
</feature>
<dbReference type="Pfam" id="PF00211">
    <property type="entry name" value="Guanylate_cyc"/>
    <property type="match status" value="1"/>
</dbReference>
<dbReference type="SMART" id="SM00233">
    <property type="entry name" value="PH"/>
    <property type="match status" value="1"/>
</dbReference>
<dbReference type="CDD" id="cd07302">
    <property type="entry name" value="CHD"/>
    <property type="match status" value="2"/>
</dbReference>
<feature type="binding site" evidence="4">
    <location>
        <position position="2327"/>
    </location>
    <ligand>
        <name>Zn(2+)</name>
        <dbReference type="ChEBI" id="CHEBI:29105"/>
        <label>2</label>
    </ligand>
</feature>
<dbReference type="GO" id="GO:0046872">
    <property type="term" value="F:metal ion binding"/>
    <property type="evidence" value="ECO:0007669"/>
    <property type="project" value="UniProtKB-KW"/>
</dbReference>
<dbReference type="Pfam" id="PF00233">
    <property type="entry name" value="PDEase_I"/>
    <property type="match status" value="1"/>
</dbReference>
<evidence type="ECO:0000259" key="9">
    <source>
        <dbReference type="PROSITE" id="PS51845"/>
    </source>
</evidence>
<dbReference type="InterPro" id="IPR011993">
    <property type="entry name" value="PH-like_dom_sf"/>
</dbReference>
<dbReference type="InterPro" id="IPR029787">
    <property type="entry name" value="Nucleotide_cyclase"/>
</dbReference>
<dbReference type="InterPro" id="IPR002073">
    <property type="entry name" value="PDEase_catalytic_dom"/>
</dbReference>
<evidence type="ECO:0000256" key="3">
    <source>
        <dbReference type="PIRSR" id="PIRSR623088-1"/>
    </source>
</evidence>
<feature type="binding site" evidence="4">
    <location>
        <position position="2290"/>
    </location>
    <ligand>
        <name>Zn(2+)</name>
        <dbReference type="ChEBI" id="CHEBI:29105"/>
        <label>1</label>
    </ligand>
</feature>
<evidence type="ECO:0000256" key="5">
    <source>
        <dbReference type="RuleBase" id="RU363067"/>
    </source>
</evidence>
<dbReference type="InterPro" id="IPR003607">
    <property type="entry name" value="HD/PDEase_dom"/>
</dbReference>
<dbReference type="Gene3D" id="3.30.70.1230">
    <property type="entry name" value="Nucleotide cyclase"/>
    <property type="match status" value="2"/>
</dbReference>
<reference evidence="10 11" key="1">
    <citation type="submission" date="2017-12" db="EMBL/GenBank/DDBJ databases">
        <title>Sequencing, de novo assembly and annotation of complete genome of a new Thraustochytrid species, strain FCC1311.</title>
        <authorList>
            <person name="Sedici K."/>
            <person name="Godart F."/>
            <person name="Aiese Cigliano R."/>
            <person name="Sanseverino W."/>
            <person name="Barakat M."/>
            <person name="Ortet P."/>
            <person name="Marechal E."/>
            <person name="Cagnac O."/>
            <person name="Amato A."/>
        </authorList>
    </citation>
    <scope>NUCLEOTIDE SEQUENCE [LARGE SCALE GENOMIC DNA]</scope>
</reference>
<dbReference type="Proteomes" id="UP000241890">
    <property type="component" value="Unassembled WGS sequence"/>
</dbReference>
<dbReference type="InterPro" id="IPR036971">
    <property type="entry name" value="PDEase_catalytic_dom_sf"/>
</dbReference>
<comment type="cofactor">
    <cofactor evidence="5">
        <name>a divalent metal cation</name>
        <dbReference type="ChEBI" id="CHEBI:60240"/>
    </cofactor>
    <text evidence="5">Binds 2 divalent metal cations per subunit. Site 1 may preferentially bind zinc ions, while site 2 has a preference for magnesium and/or manganese ions.</text>
</comment>
<feature type="domain" description="PH" evidence="7">
    <location>
        <begin position="1477"/>
        <end position="1596"/>
    </location>
</feature>
<feature type="domain" description="Guanylate cyclase" evidence="8">
    <location>
        <begin position="292"/>
        <end position="421"/>
    </location>
</feature>
<sequence>MRYIELLASYLPSVVVDEILKLEEEERQTKERYDSSQPRLTNYDAACLFADVSGFTKLSERMSFRYGPHVGAEHLAKQLNSYFSQLVKIINSEGGDVFKFAGDAMIVLWPPTGDEESIEDRAKRATQCAVRIQGLGQDLTFDDDAVSLSIKIGVGVGSLAIIHLGGIKGRTEYVAVGEPMSQAFAAEGMASAGDVIVSSAAWKCIEKEAGISGDKMPGGKRGNRHTGFRRIDLDNFRPGRARNKRVGVNLFDAYTGLTEERIRQLIPSAALQSIDSAHPEFEYYSSELRRISVVFIGLGLTEAEVQAAATGGEEMQVLHEAMRIVQTAAYKYEGALNKFIVDDKGATIIVLFGLPPYSHENDAKRAVSSSLHSISRLRENLGLNPAAGITSGTAFCGVLGSQTRKEYSVLGDIVNLSARFMQASRKSLDEGDSMSFIAPIICDEATFVTCQRDIPFRRLEPIRVKGKSKPIKAFEPLASAGLLAAPQVPKTTMKRTLRIGIGRRDRGETRQRAASDIASANGKEFSVRDSMQLLGPRFPMAGLTPKGSTSKAPPGGHVAMRFSSIILLAPERLRDLEESTGRKNEDLRMYFRMPTSLLRGRGPGQRKRNASGAQSDRRRSSSMSSRGLRTSQRLASALAGAVSSSPSSGGKASASSVAEVIEEDADFEFNNPAASTNRKTYSSLDSDEGTHGLRRKSLIFYNEVANTAHVSTGGPSDPEYDETCAQVVIGAPKMYHVATIDRGSGGRETTKDLLANACERGHSVGMLQHGIGSDHLALIIQGTEMVFNLDIWPSNTARIEAALNGKSPTEASEGVPLKYLEPIVNTALGFGVLWQRSVDIRPAKDLKRADAPRRAPSVGSVSAPLYNCEEVSSGTTLTLVLVARKDVAVLQSPNSYVLGALMARKIELIEHNKGSVAIVTGEPGSGKTNLLKHFGYGFLPEAVPVLGSSEQWEHTTSEYERLFQLNGESDQFQKFRNEERHFHVWFDIILQWIFHEASDLAAATLRKNPGKIRTQILAGALDDSLAGYASLLNDDLGTEFDEADTAALLSDLPESERVAHVNEVLTDMICDIVSKIVIKFGGLVVLIDDALRLDEHSWGVARRLAELVCSDSLELLLVVALRSFEGLTDRTMGLQPRLIQPRTRAALVKYREVCAVEGVEVLSMGPLSRNMAVDIFRKHVGDDIQTVSPDLWRMCESRCYNNPLLISDFAYEIREARRPKIVRYTPLPNTSKKPSKRNQGADAPRQLYTASLRVAVQHLDEPAWTMHAAHRAALSKQAAFLADRSANDPMNSSPDQPAQGINENEMEGVNFPPDYYPPAEVAPPRTAAGVLGELVDRLGSIEQMVLRIACMIGSTFSLRLIQDVYPRNSLKRDFTENLVKAACENLADQHGIFHKVRANAYNDEYVYRFADMLLVSTLRHRLLKKHKISLAASITRARSQFKAALELEKLQAEDSALPKRPVSMRVLTTAGDPQQARIEKEGPLSIKKKNPPSNKIFSDWKERYVVLHADCILIFKKRDPRRMAESDAHVVIYLNEASVELFEDPAERTHTLAFRIIADEWSRRGELHYSMRDFTFADSDPGETRRWFSRVSMTLNRHKLGTRFFEGANSSNNSRDLLPVRRRTILNFASLLNDGDTGIVVTLRSAGPGASHEQFSSSRTPRGPTKHLSSPNNHSTEIYASAFIRLHNGVRFVRKQTMLTAPTHSELLEFNESFLFKLAPEFLVDWRNQPERNASLEIVLWRQLDSALGFDMMVGYCSVQLADVYIRRDSASKLSLDLDVIEPYGDLKAQDATLSVGLELVINGEDETEIATMQESISLGEPSRDHNLEQQRELADIVFQENMELNVRSETGRQGGSFADTTGSGRGTTLQRPQNKKKKSRGTGPPLEPLALNGTLAPGEKRSTSMQISRPRMISTATQKSRRATLVSESGASNKGALVSPLAHLEFVAKAARNRGERDLLGVLKRLLLTRSFAELVSPVSLDEKSRKWLGSQFTRAEVRPDGDDDALGEAVRRFSLASAPSASGDLAEQEESATSLEFLANAYVQACGRPLDYVDEETATPMGPVSLAAVLSRMNKGVSPMTEVGIYSDPESHEASDRMPLVTYLDELRTQALEVARAAIGRRLEDDGKGRSAVPNAVFQRSTSSSTLTSNGAGAGGDGGIFGGRSGSLVFSTTATMAAVAAAAAARKKKKQPRRRKKKAESWNSMISRYGKFVGKEKISDPRLLDPSSWFFDLSLVPTNFRTYLVAHMFRIMSIDTQFAVPTECFVSFVERVESAMSMHNTPYHNFDHACDVLQATFVMLTSMQGVTFLDEVQAFGLMIAAFCHDLEHPGLNNAFQVKAETKLAKMYEGRSVLESHHCACAFGILQDDSSNILRNMNETEASDIRQIVLECILATDMTCHFDLTGELRDCIVRHLDDPTTSMNEEERGLVAKSILHCADISNPTRSWDISKRWQDLICEEFYAQGDLERANGWEVSPNMDRETTHQAEMSINFIDFIVAPLFFAMSTLLPNSSDPCIQVAANRSQWMELLQDEVMTRQDLDEESREATLRDWDAREVTFEQVLSSAGFADGLKRSRGDTGFTEDTCEEDDSMGAGTGERHGPDDGDFGTISRRKGSNAAVAYIDVTDVRPPSPQPSL</sequence>